<proteinExistence type="predicted"/>
<dbReference type="Pfam" id="PF13472">
    <property type="entry name" value="Lipase_GDSL_2"/>
    <property type="match status" value="1"/>
</dbReference>
<evidence type="ECO:0000259" key="1">
    <source>
        <dbReference type="Pfam" id="PF13472"/>
    </source>
</evidence>
<dbReference type="PANTHER" id="PTHR30383">
    <property type="entry name" value="THIOESTERASE 1/PROTEASE 1/LYSOPHOSPHOLIPASE L1"/>
    <property type="match status" value="1"/>
</dbReference>
<feature type="domain" description="SGNH hydrolase-type esterase" evidence="1">
    <location>
        <begin position="70"/>
        <end position="252"/>
    </location>
</feature>
<comment type="caution">
    <text evidence="2">The sequence shown here is derived from an EMBL/GenBank/DDBJ whole genome shotgun (WGS) entry which is preliminary data.</text>
</comment>
<reference evidence="2 3" key="1">
    <citation type="submission" date="2016-07" db="EMBL/GenBank/DDBJ databases">
        <title>Pervasive Adenine N6-methylation of Active Genes in Fungi.</title>
        <authorList>
            <consortium name="DOE Joint Genome Institute"/>
            <person name="Mondo S.J."/>
            <person name="Dannebaum R.O."/>
            <person name="Kuo R.C."/>
            <person name="Labutti K."/>
            <person name="Haridas S."/>
            <person name="Kuo A."/>
            <person name="Salamov A."/>
            <person name="Ahrendt S.R."/>
            <person name="Lipzen A."/>
            <person name="Sullivan W."/>
            <person name="Andreopoulos W.B."/>
            <person name="Clum A."/>
            <person name="Lindquist E."/>
            <person name="Daum C."/>
            <person name="Ramamoorthy G.K."/>
            <person name="Gryganskyi A."/>
            <person name="Culley D."/>
            <person name="Magnuson J.K."/>
            <person name="James T.Y."/>
            <person name="O'Malley M.A."/>
            <person name="Stajich J.E."/>
            <person name="Spatafora J.W."/>
            <person name="Visel A."/>
            <person name="Grigoriev I.V."/>
        </authorList>
    </citation>
    <scope>NUCLEOTIDE SEQUENCE [LARGE SCALE GENOMIC DNA]</scope>
    <source>
        <strain evidence="2 3">12-1054</strain>
    </source>
</reference>
<dbReference type="AlphaFoldDB" id="A0A1Y2FV82"/>
<dbReference type="SUPFAM" id="SSF52266">
    <property type="entry name" value="SGNH hydrolase"/>
    <property type="match status" value="1"/>
</dbReference>
<dbReference type="GO" id="GO:0004622">
    <property type="term" value="F:phosphatidylcholine lysophospholipase activity"/>
    <property type="evidence" value="ECO:0007669"/>
    <property type="project" value="TreeGrafter"/>
</dbReference>
<protein>
    <submittedName>
        <fullName evidence="2">SGNH hydrolase-type esterase domain-containing protein</fullName>
    </submittedName>
</protein>
<keyword evidence="2" id="KW-0378">Hydrolase</keyword>
<dbReference type="PANTHER" id="PTHR30383:SF19">
    <property type="entry name" value="FIBRONECTIN TYPE-III DOMAIN-CONTAINING PROTEIN"/>
    <property type="match status" value="1"/>
</dbReference>
<dbReference type="InterPro" id="IPR051532">
    <property type="entry name" value="Ester_Hydrolysis_Enzymes"/>
</dbReference>
<organism evidence="2 3">
    <name type="scientific">Protomyces lactucae-debilis</name>
    <dbReference type="NCBI Taxonomy" id="2754530"/>
    <lineage>
        <taxon>Eukaryota</taxon>
        <taxon>Fungi</taxon>
        <taxon>Dikarya</taxon>
        <taxon>Ascomycota</taxon>
        <taxon>Taphrinomycotina</taxon>
        <taxon>Taphrinomycetes</taxon>
        <taxon>Taphrinales</taxon>
        <taxon>Protomycetaceae</taxon>
        <taxon>Protomyces</taxon>
    </lineage>
</organism>
<gene>
    <name evidence="2" type="ORF">BCR37DRAFT_390410</name>
</gene>
<dbReference type="EMBL" id="MCFI01000001">
    <property type="protein sequence ID" value="ORY87902.1"/>
    <property type="molecule type" value="Genomic_DNA"/>
</dbReference>
<dbReference type="InterPro" id="IPR013830">
    <property type="entry name" value="SGNH_hydro"/>
</dbReference>
<accession>A0A1Y2FV82</accession>
<dbReference type="RefSeq" id="XP_040728397.1">
    <property type="nucleotide sequence ID" value="XM_040870849.1"/>
</dbReference>
<dbReference type="STRING" id="56484.A0A1Y2FV82"/>
<dbReference type="GeneID" id="63787448"/>
<dbReference type="Gene3D" id="3.40.50.1110">
    <property type="entry name" value="SGNH hydrolase"/>
    <property type="match status" value="1"/>
</dbReference>
<evidence type="ECO:0000313" key="3">
    <source>
        <dbReference type="Proteomes" id="UP000193685"/>
    </source>
</evidence>
<evidence type="ECO:0000313" key="2">
    <source>
        <dbReference type="EMBL" id="ORY87902.1"/>
    </source>
</evidence>
<name>A0A1Y2FV82_PROLT</name>
<keyword evidence="3" id="KW-1185">Reference proteome</keyword>
<dbReference type="CDD" id="cd00229">
    <property type="entry name" value="SGNH_hydrolase"/>
    <property type="match status" value="1"/>
</dbReference>
<dbReference type="InterPro" id="IPR036514">
    <property type="entry name" value="SGNH_hydro_sf"/>
</dbReference>
<dbReference type="OrthoDB" id="408760at2759"/>
<dbReference type="Proteomes" id="UP000193685">
    <property type="component" value="Unassembled WGS sequence"/>
</dbReference>
<sequence>MLGRNRIVFAAVTATFIASTGFLFSPHGRPLYHATINKLQPYTDAVTRPWTSKQRVWPATCSERPYRVLAVGDSLTAGWVPPPEGQQPITNPYTDQFSKIVRHALHTKNIGFTGYKADEMHQVMLDEIRLQDEPFDIFITMGGTNDILERAPEEAFDPAPVIETLKQTWTTALSHGNDTLLVVLNLLDIAYDPYLDRVLQLNALLPEAVASLNSSRVFLMDLHAQFTMLGKPAEEVKENWADPVHPSENGYNIMGQLIAKQLDTLISC</sequence>